<dbReference type="STRING" id="146018.BN2156_02046"/>
<accession>A0A0H5RN32</accession>
<dbReference type="InterPro" id="IPR001303">
    <property type="entry name" value="Aldolase_II/adducin_N"/>
</dbReference>
<dbReference type="InterPro" id="IPR050197">
    <property type="entry name" value="Aldolase_class_II_sugar_metab"/>
</dbReference>
<organism evidence="4 5">
    <name type="scientific">Mycolicibacterium neworleansense</name>
    <dbReference type="NCBI Taxonomy" id="146018"/>
    <lineage>
        <taxon>Bacteria</taxon>
        <taxon>Bacillati</taxon>
        <taxon>Actinomycetota</taxon>
        <taxon>Actinomycetes</taxon>
        <taxon>Mycobacteriales</taxon>
        <taxon>Mycobacteriaceae</taxon>
        <taxon>Mycolicibacterium</taxon>
    </lineage>
</organism>
<dbReference type="GO" id="GO:0046872">
    <property type="term" value="F:metal ion binding"/>
    <property type="evidence" value="ECO:0007669"/>
    <property type="project" value="UniProtKB-KW"/>
</dbReference>
<gene>
    <name evidence="4" type="ORF">BN2156_02046</name>
</gene>
<protein>
    <submittedName>
        <fullName evidence="4">L-fuculose-phosphate aldolase</fullName>
    </submittedName>
</protein>
<reference evidence="5" key="1">
    <citation type="submission" date="2015-07" db="EMBL/GenBank/DDBJ databases">
        <authorList>
            <person name="Urmite Genomes"/>
        </authorList>
    </citation>
    <scope>NUCLEOTIDE SEQUENCE [LARGE SCALE GENOMIC DNA]</scope>
    <source>
        <strain evidence="5">type strain: ATCC 49404</strain>
    </source>
</reference>
<dbReference type="InterPro" id="IPR036409">
    <property type="entry name" value="Aldolase_II/adducin_N_sf"/>
</dbReference>
<dbReference type="Gene3D" id="3.40.225.10">
    <property type="entry name" value="Class II aldolase/adducin N-terminal domain"/>
    <property type="match status" value="1"/>
</dbReference>
<sequence length="240" mass="25911">MKIRHDYKVAVADGGWRMVDLGLTTGLDSGDITVFDRENDVIYALPAPSDRLPIRSWKDVRPEDVAVVDPDGNTLPESLTDPTVELPMHLAIYAARPDANAIVHTHAEDSQVFAAAERDIPTATIDSYTRAGFGPIRCGKFGVVASKELGDNMVEVLAGGSKAALMARHGAVALGPDLADAMFTATVIEKAARQAMKVASLGTTPEQLTLYHIFDHDLARDIEEGRVHLDTQTVTIQRLA</sequence>
<dbReference type="RefSeq" id="WP_090513048.1">
    <property type="nucleotide sequence ID" value="NZ_CWKH01000001.1"/>
</dbReference>
<evidence type="ECO:0000313" key="5">
    <source>
        <dbReference type="Proteomes" id="UP000199147"/>
    </source>
</evidence>
<dbReference type="SMART" id="SM01007">
    <property type="entry name" value="Aldolase_II"/>
    <property type="match status" value="1"/>
</dbReference>
<dbReference type="PANTHER" id="PTHR22789:SF0">
    <property type="entry name" value="3-OXO-TETRONATE 4-PHOSPHATE DECARBOXYLASE-RELATED"/>
    <property type="match status" value="1"/>
</dbReference>
<dbReference type="OrthoDB" id="9786287at2"/>
<keyword evidence="1" id="KW-0479">Metal-binding</keyword>
<dbReference type="AlphaFoldDB" id="A0A0H5RN32"/>
<proteinExistence type="predicted"/>
<dbReference type="GO" id="GO:0019323">
    <property type="term" value="P:pentose catabolic process"/>
    <property type="evidence" value="ECO:0007669"/>
    <property type="project" value="TreeGrafter"/>
</dbReference>
<dbReference type="Pfam" id="PF00596">
    <property type="entry name" value="Aldolase_II"/>
    <property type="match status" value="1"/>
</dbReference>
<evidence type="ECO:0000256" key="1">
    <source>
        <dbReference type="ARBA" id="ARBA00022723"/>
    </source>
</evidence>
<evidence type="ECO:0000259" key="3">
    <source>
        <dbReference type="SMART" id="SM01007"/>
    </source>
</evidence>
<evidence type="ECO:0000313" key="4">
    <source>
        <dbReference type="EMBL" id="CRZ15186.1"/>
    </source>
</evidence>
<feature type="domain" description="Class II aldolase/adducin N-terminal" evidence="3">
    <location>
        <begin position="9"/>
        <end position="196"/>
    </location>
</feature>
<keyword evidence="5" id="KW-1185">Reference proteome</keyword>
<name>A0A0H5RN32_9MYCO</name>
<keyword evidence="2" id="KW-0456">Lyase</keyword>
<dbReference type="SUPFAM" id="SSF53639">
    <property type="entry name" value="AraD/HMP-PK domain-like"/>
    <property type="match status" value="1"/>
</dbReference>
<dbReference type="Proteomes" id="UP000199147">
    <property type="component" value="Unassembled WGS sequence"/>
</dbReference>
<dbReference type="EMBL" id="CWKH01000001">
    <property type="protein sequence ID" value="CRZ15186.1"/>
    <property type="molecule type" value="Genomic_DNA"/>
</dbReference>
<dbReference type="GO" id="GO:0016832">
    <property type="term" value="F:aldehyde-lyase activity"/>
    <property type="evidence" value="ECO:0007669"/>
    <property type="project" value="TreeGrafter"/>
</dbReference>
<evidence type="ECO:0000256" key="2">
    <source>
        <dbReference type="ARBA" id="ARBA00023239"/>
    </source>
</evidence>
<dbReference type="GO" id="GO:0005829">
    <property type="term" value="C:cytosol"/>
    <property type="evidence" value="ECO:0007669"/>
    <property type="project" value="TreeGrafter"/>
</dbReference>
<dbReference type="PANTHER" id="PTHR22789">
    <property type="entry name" value="FUCULOSE PHOSPHATE ALDOLASE"/>
    <property type="match status" value="1"/>
</dbReference>